<dbReference type="AlphaFoldDB" id="A0A8J5JAR0"/>
<evidence type="ECO:0000256" key="6">
    <source>
        <dbReference type="ARBA" id="ARBA00023295"/>
    </source>
</evidence>
<evidence type="ECO:0000313" key="12">
    <source>
        <dbReference type="EMBL" id="KAG6974738.1"/>
    </source>
</evidence>
<reference evidence="12" key="1">
    <citation type="submission" date="2021-01" db="EMBL/GenBank/DDBJ databases">
        <title>Phytophthora aleatoria, a newly-described species from Pinus radiata is distinct from Phytophthora cactorum isolates based on comparative genomics.</title>
        <authorList>
            <person name="Mcdougal R."/>
            <person name="Panda P."/>
            <person name="Williams N."/>
            <person name="Studholme D.J."/>
        </authorList>
    </citation>
    <scope>NUCLEOTIDE SEQUENCE</scope>
    <source>
        <strain evidence="12">NZFS 4037</strain>
    </source>
</reference>
<dbReference type="GO" id="GO:0042973">
    <property type="term" value="F:glucan endo-1,3-beta-D-glucosidase activity"/>
    <property type="evidence" value="ECO:0007669"/>
    <property type="project" value="UniProtKB-EC"/>
</dbReference>
<dbReference type="InterPro" id="IPR018807">
    <property type="entry name" value="YJL171C/Tos1_N"/>
</dbReference>
<dbReference type="PANTHER" id="PTHR31737">
    <property type="entry name" value="PROTEIN TOS1"/>
    <property type="match status" value="1"/>
</dbReference>
<evidence type="ECO:0000259" key="10">
    <source>
        <dbReference type="Pfam" id="PF10287"/>
    </source>
</evidence>
<evidence type="ECO:0000256" key="1">
    <source>
        <dbReference type="ARBA" id="ARBA00000382"/>
    </source>
</evidence>
<organism evidence="12 13">
    <name type="scientific">Phytophthora aleatoria</name>
    <dbReference type="NCBI Taxonomy" id="2496075"/>
    <lineage>
        <taxon>Eukaryota</taxon>
        <taxon>Sar</taxon>
        <taxon>Stramenopiles</taxon>
        <taxon>Oomycota</taxon>
        <taxon>Peronosporomycetes</taxon>
        <taxon>Peronosporales</taxon>
        <taxon>Peronosporaceae</taxon>
        <taxon>Phytophthora</taxon>
    </lineage>
</organism>
<evidence type="ECO:0000256" key="5">
    <source>
        <dbReference type="ARBA" id="ARBA00022801"/>
    </source>
</evidence>
<comment type="similarity">
    <text evidence="2">Belongs to the PGA52 family.</text>
</comment>
<sequence length="437" mass="45024">MKVYGIFLLAAAMASAVSAGAGKICDMDPAPAATPAAPVQQTPVTDAPVQQTPVTDAPGQETPVTDAPVQETPVTDAPVTQTEAPVTQDDTTQQQGSDVADEASTSVAGSGDATQQTTQQSTISGGEQSTAGTVSSSYSYTGVNCGGPGSYDQVTDIASCSKTPVTTSSPVSPLDTGVTLSFRGPLTIFAIGVYVNTNGTWSKISSYENGGAATNMVFLNNENIDYNGAGSPEGFCEADGTGVAQQSTPFSGTLASASNPGGQSIIASEATGAEVHIMTENKCGVDVECEGAYDTDGTAYQGWTGGKKLFITKLSMEEGGSPNVPAVWLLPDQVTHSGQYGCNCRGKGPAGGCGELDIVEVLEKDTSYVATHYYFYDGTYNPGNDQFAKRPTDGPATYVTIIDEDYGVKVIEIGADDFDFSCGTITNDVVSQWEAAE</sequence>
<evidence type="ECO:0000256" key="8">
    <source>
        <dbReference type="SAM" id="MobiDB-lite"/>
    </source>
</evidence>
<evidence type="ECO:0000259" key="11">
    <source>
        <dbReference type="Pfam" id="PF10290"/>
    </source>
</evidence>
<feature type="region of interest" description="Disordered" evidence="8">
    <location>
        <begin position="49"/>
        <end position="134"/>
    </location>
</feature>
<keyword evidence="5" id="KW-0378">Hydrolase</keyword>
<feature type="domain" description="Cell wall protein YJL171C/Tos1 C-terminal" evidence="10">
    <location>
        <begin position="199"/>
        <end position="433"/>
    </location>
</feature>
<comment type="catalytic activity">
    <reaction evidence="1">
        <text>Hydrolysis of (1-&gt;3)-beta-D-glucosidic linkages in (1-&gt;3)-beta-D-glucans.</text>
        <dbReference type="EC" id="3.2.1.39"/>
    </reaction>
</comment>
<evidence type="ECO:0000256" key="3">
    <source>
        <dbReference type="ARBA" id="ARBA00012780"/>
    </source>
</evidence>
<dbReference type="InterPro" id="IPR018805">
    <property type="entry name" value="YJL171C/Tos1_C"/>
</dbReference>
<dbReference type="EMBL" id="JAENGY010000082">
    <property type="protein sequence ID" value="KAG6974738.1"/>
    <property type="molecule type" value="Genomic_DNA"/>
</dbReference>
<dbReference type="Proteomes" id="UP000709295">
    <property type="component" value="Unassembled WGS sequence"/>
</dbReference>
<dbReference type="PANTHER" id="PTHR31737:SF2">
    <property type="entry name" value="PROTEIN TOS1"/>
    <property type="match status" value="1"/>
</dbReference>
<evidence type="ECO:0000256" key="4">
    <source>
        <dbReference type="ARBA" id="ARBA00022729"/>
    </source>
</evidence>
<feature type="domain" description="Cell wall protein YJL171C/Tos1 N-terminal" evidence="11">
    <location>
        <begin position="144"/>
        <end position="195"/>
    </location>
</feature>
<keyword evidence="7" id="KW-0961">Cell wall biogenesis/degradation</keyword>
<evidence type="ECO:0000256" key="2">
    <source>
        <dbReference type="ARBA" id="ARBA00006055"/>
    </source>
</evidence>
<dbReference type="EC" id="3.2.1.39" evidence="3"/>
<keyword evidence="6" id="KW-0326">Glycosidase</keyword>
<evidence type="ECO:0000313" key="13">
    <source>
        <dbReference type="Proteomes" id="UP000709295"/>
    </source>
</evidence>
<keyword evidence="13" id="KW-1185">Reference proteome</keyword>
<dbReference type="Pfam" id="PF10290">
    <property type="entry name" value="YJL171C_Tos1_N"/>
    <property type="match status" value="1"/>
</dbReference>
<comment type="caution">
    <text evidence="12">The sequence shown here is derived from an EMBL/GenBank/DDBJ whole genome shotgun (WGS) entry which is preliminary data.</text>
</comment>
<evidence type="ECO:0000256" key="9">
    <source>
        <dbReference type="SAM" id="SignalP"/>
    </source>
</evidence>
<feature type="signal peptide" evidence="9">
    <location>
        <begin position="1"/>
        <end position="19"/>
    </location>
</feature>
<proteinExistence type="inferred from homology"/>
<gene>
    <name evidence="12" type="ORF">JG688_00002910</name>
</gene>
<keyword evidence="4 9" id="KW-0732">Signal</keyword>
<evidence type="ECO:0000256" key="7">
    <source>
        <dbReference type="ARBA" id="ARBA00023316"/>
    </source>
</evidence>
<accession>A0A8J5JAR0</accession>
<dbReference type="GO" id="GO:0071555">
    <property type="term" value="P:cell wall organization"/>
    <property type="evidence" value="ECO:0007669"/>
    <property type="project" value="UniProtKB-KW"/>
</dbReference>
<feature type="compositionally biased region" description="Low complexity" evidence="8">
    <location>
        <begin position="109"/>
        <end position="130"/>
    </location>
</feature>
<protein>
    <recommendedName>
        <fullName evidence="3">glucan endo-1,3-beta-D-glucosidase</fullName>
        <ecNumber evidence="3">3.2.1.39</ecNumber>
    </recommendedName>
</protein>
<name>A0A8J5JAR0_9STRA</name>
<dbReference type="Pfam" id="PF10287">
    <property type="entry name" value="YJL171C_Tos1_C"/>
    <property type="match status" value="1"/>
</dbReference>
<feature type="chain" id="PRO_5035194827" description="glucan endo-1,3-beta-D-glucosidase" evidence="9">
    <location>
        <begin position="20"/>
        <end position="437"/>
    </location>
</feature>